<reference evidence="2" key="1">
    <citation type="submission" date="2016-10" db="EMBL/GenBank/DDBJ databases">
        <authorList>
            <person name="Varghese N."/>
            <person name="Submissions S."/>
        </authorList>
    </citation>
    <scope>NUCLEOTIDE SEQUENCE [LARGE SCALE GENOMIC DNA]</scope>
    <source>
        <strain evidence="2">DSM 45079</strain>
    </source>
</reference>
<organism evidence="1 2">
    <name type="scientific">Jiangella alkaliphila</name>
    <dbReference type="NCBI Taxonomy" id="419479"/>
    <lineage>
        <taxon>Bacteria</taxon>
        <taxon>Bacillati</taxon>
        <taxon>Actinomycetota</taxon>
        <taxon>Actinomycetes</taxon>
        <taxon>Jiangellales</taxon>
        <taxon>Jiangellaceae</taxon>
        <taxon>Jiangella</taxon>
    </lineage>
</organism>
<dbReference type="STRING" id="419479.SAMN04488563_4378"/>
<sequence length="184" mass="19348">MSEVLTFVDAAGWDAWLAAHHDSSDGVVLRIARKGAPGLTIGAALEVALCHGWIDSVRRRGDDQYFLQRYSPRRDGSPWSAVNVALVEELTAAGRMGPGGLAQVAAAKADGRWDAAYASQATATVPPDLAAALDADPEARTAFDALTKTGRYAILLALMKARTPAAREKALGKALAGLRSGRLP</sequence>
<dbReference type="EMBL" id="LT629791">
    <property type="protein sequence ID" value="SDU72646.1"/>
    <property type="molecule type" value="Genomic_DNA"/>
</dbReference>
<evidence type="ECO:0000313" key="1">
    <source>
        <dbReference type="EMBL" id="SDU72646.1"/>
    </source>
</evidence>
<accession>A0A1H2KWE2</accession>
<gene>
    <name evidence="1" type="ORF">SAMN04488563_4378</name>
</gene>
<dbReference type="AlphaFoldDB" id="A0A1H2KWE2"/>
<keyword evidence="2" id="KW-1185">Reference proteome</keyword>
<protein>
    <submittedName>
        <fullName evidence="1">Uncharacterized conserved protein YdeI, YjbR/CyaY-like superfamily, DUF1801 family</fullName>
    </submittedName>
</protein>
<name>A0A1H2KWE2_9ACTN</name>
<evidence type="ECO:0000313" key="2">
    <source>
        <dbReference type="Proteomes" id="UP000182977"/>
    </source>
</evidence>
<dbReference type="Proteomes" id="UP000182977">
    <property type="component" value="Chromosome I"/>
</dbReference>
<dbReference type="Pfam" id="PF13376">
    <property type="entry name" value="OmdA"/>
    <property type="match status" value="1"/>
</dbReference>
<dbReference type="RefSeq" id="WP_197683245.1">
    <property type="nucleotide sequence ID" value="NZ_LBMC01000020.1"/>
</dbReference>
<proteinExistence type="predicted"/>